<keyword evidence="2" id="KW-1185">Reference proteome</keyword>
<gene>
    <name evidence="1" type="ORF">LT40_09530</name>
</gene>
<dbReference type="AlphaFoldDB" id="A0A089YT96"/>
<name>A0A089YT96_9PSED</name>
<dbReference type="PROSITE" id="PS51257">
    <property type="entry name" value="PROKAR_LIPOPROTEIN"/>
    <property type="match status" value="1"/>
</dbReference>
<evidence type="ECO:0000313" key="2">
    <source>
        <dbReference type="Proteomes" id="UP000029499"/>
    </source>
</evidence>
<protein>
    <submittedName>
        <fullName evidence="1">Lipoprotein</fullName>
    </submittedName>
</protein>
<keyword evidence="1" id="KW-0449">Lipoprotein</keyword>
<dbReference type="RefSeq" id="WP_043189215.1">
    <property type="nucleotide sequence ID" value="NZ_CP009533.1"/>
</dbReference>
<organism evidence="1 2">
    <name type="scientific">Pseudomonas rhizosphaerae</name>
    <dbReference type="NCBI Taxonomy" id="216142"/>
    <lineage>
        <taxon>Bacteria</taxon>
        <taxon>Pseudomonadati</taxon>
        <taxon>Pseudomonadota</taxon>
        <taxon>Gammaproteobacteria</taxon>
        <taxon>Pseudomonadales</taxon>
        <taxon>Pseudomonadaceae</taxon>
        <taxon>Pseudomonas</taxon>
    </lineage>
</organism>
<dbReference type="HOGENOM" id="CLU_144799_0_0_6"/>
<accession>A0A089YT96</accession>
<evidence type="ECO:0000313" key="1">
    <source>
        <dbReference type="EMBL" id="AIS17622.1"/>
    </source>
</evidence>
<proteinExistence type="predicted"/>
<sequence>MKWAWLTAVVMLGGCATVSDIEKSPETMSVISGKTPKEYSTCVVAQLSDSRGPSLIEQKHDGYRIIVPQKLSKDPAAVLIVDDRSGGSSIKVHERLSNVPMRPADVRQAAEKCISG</sequence>
<dbReference type="OrthoDB" id="6888982at2"/>
<dbReference type="EMBL" id="CP009533">
    <property type="protein sequence ID" value="AIS17622.1"/>
    <property type="molecule type" value="Genomic_DNA"/>
</dbReference>
<reference evidence="1 2" key="1">
    <citation type="journal article" date="2015" name="J. Biotechnol.">
        <title>Complete genome sequence of Pseudomonas rhizosphaerae IH5T (=DSM 16299T), a phosphate-solubilizing rhizobacterium for bacterial biofertilizer.</title>
        <authorList>
            <person name="Kwak Y."/>
            <person name="Jung B.K."/>
            <person name="Shin J.H."/>
        </authorList>
    </citation>
    <scope>NUCLEOTIDE SEQUENCE [LARGE SCALE GENOMIC DNA]</scope>
    <source>
        <strain evidence="1">DSM 16299</strain>
    </source>
</reference>
<dbReference type="Proteomes" id="UP000029499">
    <property type="component" value="Chromosome"/>
</dbReference>
<dbReference type="KEGG" id="prh:LT40_09530"/>